<evidence type="ECO:0000256" key="2">
    <source>
        <dbReference type="SAM" id="MobiDB-lite"/>
    </source>
</evidence>
<reference evidence="4 5" key="1">
    <citation type="submission" date="2023-02" db="EMBL/GenBank/DDBJ databases">
        <title>Oceanobacillus kimchii IFOP_LL358 isolated form Alexandrium catenella lab strain.</title>
        <authorList>
            <person name="Gajardo G."/>
            <person name="Ueki S."/>
            <person name="Maruyama F."/>
        </authorList>
    </citation>
    <scope>NUCLEOTIDE SEQUENCE [LARGE SCALE GENOMIC DNA]</scope>
    <source>
        <strain evidence="4 5">IFOP_LL358</strain>
    </source>
</reference>
<dbReference type="SMART" id="SM00646">
    <property type="entry name" value="Ami_3"/>
    <property type="match status" value="1"/>
</dbReference>
<evidence type="ECO:0000313" key="5">
    <source>
        <dbReference type="Proteomes" id="UP001275436"/>
    </source>
</evidence>
<accession>A0ABQ5TNV0</accession>
<protein>
    <submittedName>
        <fullName evidence="4">Sporulation-specific N-acetylmuramoyl-L-alanine amidase</fullName>
    </submittedName>
</protein>
<name>A0ABQ5TNV0_9BACI</name>
<comment type="caution">
    <text evidence="4">The sequence shown here is derived from an EMBL/GenBank/DDBJ whole genome shotgun (WGS) entry which is preliminary data.</text>
</comment>
<dbReference type="CDD" id="cd02696">
    <property type="entry name" value="MurNAc-LAA"/>
    <property type="match status" value="1"/>
</dbReference>
<evidence type="ECO:0000256" key="1">
    <source>
        <dbReference type="ARBA" id="ARBA00022801"/>
    </source>
</evidence>
<dbReference type="InterPro" id="IPR036680">
    <property type="entry name" value="SPOR-like_sf"/>
</dbReference>
<dbReference type="EMBL" id="BSKO01000001">
    <property type="protein sequence ID" value="GLO67832.1"/>
    <property type="molecule type" value="Genomic_DNA"/>
</dbReference>
<sequence>MKLYLDPGHGGSDPGATGNGLQEKTITLDIAIRIRDILLSNYHNVSVRMSRTADSTKSLAQRTNEANNWDADYFLSIHCNAFNGSAYGYEDFIHNSLSDQSITARYQTIIHEEVSKVNQLRNRGKKKANFHVLRESHMPALLTENGFIDHSGDAEKLRDPSWRQNVAQGHVYGLARAFQLQLKDNTPDPSPSNFFKVIAGSFRQRNNAEERVNLLSDENTEAIIVPVTISGQQWYRVQSGAFRNRDNANARVLQLQELGIEAFIITE</sequence>
<dbReference type="Gene3D" id="3.30.70.1070">
    <property type="entry name" value="Sporulation related repeat"/>
    <property type="match status" value="1"/>
</dbReference>
<evidence type="ECO:0000313" key="4">
    <source>
        <dbReference type="EMBL" id="GLO67832.1"/>
    </source>
</evidence>
<dbReference type="RefSeq" id="WP_077596952.1">
    <property type="nucleotide sequence ID" value="NZ_BSKO01000001.1"/>
</dbReference>
<proteinExistence type="predicted"/>
<keyword evidence="5" id="KW-1185">Reference proteome</keyword>
<evidence type="ECO:0000259" key="3">
    <source>
        <dbReference type="PROSITE" id="PS51724"/>
    </source>
</evidence>
<keyword evidence="1" id="KW-0378">Hydrolase</keyword>
<dbReference type="Gene3D" id="3.40.630.40">
    <property type="entry name" value="Zn-dependent exopeptidases"/>
    <property type="match status" value="1"/>
</dbReference>
<dbReference type="InterPro" id="IPR050695">
    <property type="entry name" value="N-acetylmuramoyl_amidase_3"/>
</dbReference>
<dbReference type="Pfam" id="PF01520">
    <property type="entry name" value="Amidase_3"/>
    <property type="match status" value="1"/>
</dbReference>
<dbReference type="SUPFAM" id="SSF110997">
    <property type="entry name" value="Sporulation related repeat"/>
    <property type="match status" value="1"/>
</dbReference>
<gene>
    <name evidence="4" type="primary">cwlC_2</name>
    <name evidence="4" type="ORF">MACH08_36160</name>
</gene>
<dbReference type="Proteomes" id="UP001275436">
    <property type="component" value="Unassembled WGS sequence"/>
</dbReference>
<feature type="region of interest" description="Disordered" evidence="2">
    <location>
        <begin position="1"/>
        <end position="20"/>
    </location>
</feature>
<organism evidence="4 5">
    <name type="scientific">Oceanobacillus kimchii</name>
    <dbReference type="NCBI Taxonomy" id="746691"/>
    <lineage>
        <taxon>Bacteria</taxon>
        <taxon>Bacillati</taxon>
        <taxon>Bacillota</taxon>
        <taxon>Bacilli</taxon>
        <taxon>Bacillales</taxon>
        <taxon>Bacillaceae</taxon>
        <taxon>Oceanobacillus</taxon>
    </lineage>
</organism>
<dbReference type="PANTHER" id="PTHR30404:SF0">
    <property type="entry name" value="N-ACETYLMURAMOYL-L-ALANINE AMIDASE AMIC"/>
    <property type="match status" value="1"/>
</dbReference>
<dbReference type="InterPro" id="IPR007730">
    <property type="entry name" value="SPOR-like_dom"/>
</dbReference>
<dbReference type="InterPro" id="IPR002508">
    <property type="entry name" value="MurNAc-LAA_cat"/>
</dbReference>
<dbReference type="SUPFAM" id="SSF53187">
    <property type="entry name" value="Zn-dependent exopeptidases"/>
    <property type="match status" value="1"/>
</dbReference>
<dbReference type="PANTHER" id="PTHR30404">
    <property type="entry name" value="N-ACETYLMURAMOYL-L-ALANINE AMIDASE"/>
    <property type="match status" value="1"/>
</dbReference>
<dbReference type="Pfam" id="PF05036">
    <property type="entry name" value="SPOR"/>
    <property type="match status" value="1"/>
</dbReference>
<feature type="domain" description="SPOR" evidence="3">
    <location>
        <begin position="189"/>
        <end position="267"/>
    </location>
</feature>
<dbReference type="PROSITE" id="PS51724">
    <property type="entry name" value="SPOR"/>
    <property type="match status" value="1"/>
</dbReference>